<evidence type="ECO:0000313" key="2">
    <source>
        <dbReference type="Proteomes" id="UP001319867"/>
    </source>
</evidence>
<accession>A0ABM7V3L4</accession>
<dbReference type="Proteomes" id="UP001319867">
    <property type="component" value="Chromosome"/>
</dbReference>
<name>A0ABM7V3L4_9FLAO</name>
<reference evidence="1 2" key="2">
    <citation type="journal article" date="2022" name="Microorganisms">
        <title>Complete Genome Sequences of Two Flavobacterium ammonificans Strains and a Flavobacterium ammoniigenes Strain of Ammonifying Bacterioplankton Isolated from Surface River Water.</title>
        <authorList>
            <person name="Suda W."/>
            <person name="Ogata Y."/>
            <person name="Shindo C."/>
            <person name="Watanabe K."/>
        </authorList>
    </citation>
    <scope>NUCLEOTIDE SEQUENCE [LARGE SCALE GENOMIC DNA]</scope>
    <source>
        <strain evidence="1 2">GENT5</strain>
    </source>
</reference>
<dbReference type="EMBL" id="AP025184">
    <property type="protein sequence ID" value="BDB54089.1"/>
    <property type="molecule type" value="Genomic_DNA"/>
</dbReference>
<evidence type="ECO:0000313" key="1">
    <source>
        <dbReference type="EMBL" id="BDB54089.1"/>
    </source>
</evidence>
<dbReference type="RefSeq" id="WP_229317842.1">
    <property type="nucleotide sequence ID" value="NZ_AP025184.1"/>
</dbReference>
<protein>
    <submittedName>
        <fullName evidence="1">Uncharacterized protein</fullName>
    </submittedName>
</protein>
<gene>
    <name evidence="1" type="ORF">GENT5_03940</name>
</gene>
<reference evidence="1 2" key="1">
    <citation type="journal article" date="2022" name="Int. J. Syst. Evol. Microbiol.">
        <title>Flavobacterium ammonificans sp. nov. and Flavobacterium ammoniigenes sp. nov., ammonifying bacteria isolated from surface river water.</title>
        <authorList>
            <person name="Watanabe K."/>
            <person name="Kitamura T."/>
            <person name="Ogata Y."/>
            <person name="Shindo C."/>
            <person name="Suda W."/>
        </authorList>
    </citation>
    <scope>NUCLEOTIDE SEQUENCE [LARGE SCALE GENOMIC DNA]</scope>
    <source>
        <strain evidence="1 2">GENT5</strain>
    </source>
</reference>
<keyword evidence="2" id="KW-1185">Reference proteome</keyword>
<organism evidence="1 2">
    <name type="scientific">Flavobacterium ammoniigenes</name>
    <dbReference type="NCBI Taxonomy" id="1751095"/>
    <lineage>
        <taxon>Bacteria</taxon>
        <taxon>Pseudomonadati</taxon>
        <taxon>Bacteroidota</taxon>
        <taxon>Flavobacteriia</taxon>
        <taxon>Flavobacteriales</taxon>
        <taxon>Flavobacteriaceae</taxon>
        <taxon>Flavobacterium</taxon>
    </lineage>
</organism>
<sequence>MKYKLKEGRVPSNLNIDELINNIERNETYKQFVKDGMVYFLSLLCIDEEYPDHMVENGYIILNDKMLQEVIGKGGKTSRTATIKNILKYNKIIDCLPYDKKKKSYSFRLNENYNTGCTLSIEFSERISGVLAKINSTKTSKQIAEELLLFDNDNKEYPHLIDQFNVHDFSVDHNLLKAFLLAVVDKSTDYYADKKYTNYSFLSLFSFIGKSLKLLTKLEERSINFNSSENNHRFYNGLTNLPKVLRQFLFINGKEIGEVDMSACQVYIFASILNPQFCSSESDSEYHINNIYPKLMHFFKNLDIINFSRKPGNTNYVLGEYFNDNDKKEIEEFSDFDFANKDFYSSLAEDIFKKETDLEVINDEVIKLNRNSVKKSIMNILFNSNEIHRGADRVNRGFETKYPQVDNFITLFHRLYTSRDFAILLQRCEAFIVLEKATFNILENHPTAPIFTIHDCIITTMDHIKLVEYEMVKEIEELTKKKVGVKSEQISFHRQSPNETQIDEILLKHKITSKSLNKKLININESNIDLAVKYLYGDNPVKLAEWNKKLKRSIQT</sequence>
<proteinExistence type="predicted"/>